<dbReference type="InterPro" id="IPR028651">
    <property type="entry name" value="ING_fam"/>
</dbReference>
<feature type="compositionally biased region" description="Low complexity" evidence="2">
    <location>
        <begin position="440"/>
        <end position="462"/>
    </location>
</feature>
<dbReference type="CDD" id="cd15505">
    <property type="entry name" value="PHD_ING"/>
    <property type="match status" value="1"/>
</dbReference>
<dbReference type="Gene3D" id="3.30.40.10">
    <property type="entry name" value="Zinc/RING finger domain, C3HC4 (zinc finger)"/>
    <property type="match status" value="2"/>
</dbReference>
<gene>
    <name evidence="4" type="ORF">FOTG_01009</name>
</gene>
<feature type="compositionally biased region" description="Basic residues" evidence="2">
    <location>
        <begin position="785"/>
        <end position="799"/>
    </location>
</feature>
<keyword evidence="1" id="KW-0479">Metal-binding</keyword>
<reference evidence="4" key="2">
    <citation type="submission" date="2012-05" db="EMBL/GenBank/DDBJ databases">
        <title>The Genome Annotation of Fusarium oxysporum Cotton.</title>
        <authorList>
            <consortium name="The Broad Institute Genomics Platform"/>
            <person name="Ma L.-J."/>
            <person name="Corby-Kistler H."/>
            <person name="Broz K."/>
            <person name="Gale L.R."/>
            <person name="Jonkers W."/>
            <person name="O'Donnell K."/>
            <person name="Ploetz R."/>
            <person name="Steinberg C."/>
            <person name="Schwartz D.C."/>
            <person name="VanEtten H."/>
            <person name="Zhou S."/>
            <person name="Young S.K."/>
            <person name="Zeng Q."/>
            <person name="Gargeya S."/>
            <person name="Fitzgerald M."/>
            <person name="Abouelleil A."/>
            <person name="Alvarado L."/>
            <person name="Chapman S.B."/>
            <person name="Gainer-Dewar J."/>
            <person name="Goldberg J."/>
            <person name="Griggs A."/>
            <person name="Gujja S."/>
            <person name="Hansen M."/>
            <person name="Howarth C."/>
            <person name="Imamovic A."/>
            <person name="Ireland A."/>
            <person name="Larimer J."/>
            <person name="McCowan C."/>
            <person name="Murphy C."/>
            <person name="Pearson M."/>
            <person name="Poon T.W."/>
            <person name="Priest M."/>
            <person name="Roberts A."/>
            <person name="Saif S."/>
            <person name="Shea T."/>
            <person name="Sykes S."/>
            <person name="Wortman J."/>
            <person name="Nusbaum C."/>
            <person name="Birren B."/>
        </authorList>
    </citation>
    <scope>NUCLEOTIDE SEQUENCE</scope>
    <source>
        <strain evidence="4">25433</strain>
    </source>
</reference>
<feature type="binding site" evidence="1">
    <location>
        <position position="883"/>
    </location>
    <ligand>
        <name>Zn(2+)</name>
        <dbReference type="ChEBI" id="CHEBI:29105"/>
        <label>1</label>
    </ligand>
</feature>
<organism evidence="4">
    <name type="scientific">Fusarium oxysporum f. sp. vasinfectum 25433</name>
    <dbReference type="NCBI Taxonomy" id="1089449"/>
    <lineage>
        <taxon>Eukaryota</taxon>
        <taxon>Fungi</taxon>
        <taxon>Dikarya</taxon>
        <taxon>Ascomycota</taxon>
        <taxon>Pezizomycotina</taxon>
        <taxon>Sordariomycetes</taxon>
        <taxon>Hypocreomycetidae</taxon>
        <taxon>Hypocreales</taxon>
        <taxon>Nectriaceae</taxon>
        <taxon>Fusarium</taxon>
        <taxon>Fusarium oxysporum species complex</taxon>
    </lineage>
</organism>
<feature type="binding site" evidence="1">
    <location>
        <position position="901"/>
    </location>
    <ligand>
        <name>Zn(2+)</name>
        <dbReference type="ChEBI" id="CHEBI:29105"/>
        <label>2</label>
    </ligand>
</feature>
<dbReference type="SMART" id="SM01408">
    <property type="entry name" value="ING"/>
    <property type="match status" value="1"/>
</dbReference>
<dbReference type="InterPro" id="IPR024610">
    <property type="entry name" value="ING_N_histone-binding"/>
</dbReference>
<feature type="compositionally biased region" description="Pro residues" evidence="2">
    <location>
        <begin position="585"/>
        <end position="596"/>
    </location>
</feature>
<feature type="compositionally biased region" description="Low complexity" evidence="2">
    <location>
        <begin position="570"/>
        <end position="584"/>
    </location>
</feature>
<dbReference type="GO" id="GO:0004402">
    <property type="term" value="F:histone acetyltransferase activity"/>
    <property type="evidence" value="ECO:0007669"/>
    <property type="project" value="TreeGrafter"/>
</dbReference>
<evidence type="ECO:0000256" key="2">
    <source>
        <dbReference type="SAM" id="MobiDB-lite"/>
    </source>
</evidence>
<dbReference type="SUPFAM" id="SSF57903">
    <property type="entry name" value="FYVE/PHD zinc finger"/>
    <property type="match status" value="1"/>
</dbReference>
<dbReference type="PANTHER" id="PTHR10333:SF94">
    <property type="entry name" value="FINGER DOMAIN PROTEIN, PUTATIVE (AFU_ORTHOLOGUE AFUA_3G11940)-RELATED"/>
    <property type="match status" value="1"/>
</dbReference>
<dbReference type="EMBL" id="JH657918">
    <property type="protein sequence ID" value="EXM37212.1"/>
    <property type="molecule type" value="Genomic_DNA"/>
</dbReference>
<feature type="region of interest" description="Disordered" evidence="2">
    <location>
        <begin position="341"/>
        <end position="816"/>
    </location>
</feature>
<reference evidence="4" key="1">
    <citation type="submission" date="2011-11" db="EMBL/GenBank/DDBJ databases">
        <title>The Genome Sequence of Fusarium oxysporum Cotton.</title>
        <authorList>
            <consortium name="The Broad Institute Genome Sequencing Platform"/>
            <person name="Ma L.-J."/>
            <person name="Gale L.R."/>
            <person name="Schwartz D.C."/>
            <person name="Zhou S."/>
            <person name="Corby-Kistler H."/>
            <person name="Young S.K."/>
            <person name="Zeng Q."/>
            <person name="Gargeya S."/>
            <person name="Fitzgerald M."/>
            <person name="Haas B."/>
            <person name="Abouelleil A."/>
            <person name="Alvarado L."/>
            <person name="Arachchi H.M."/>
            <person name="Berlin A."/>
            <person name="Brown A."/>
            <person name="Chapman S.B."/>
            <person name="Chen Z."/>
            <person name="Dunbar C."/>
            <person name="Freedman E."/>
            <person name="Gearin G."/>
            <person name="Goldberg J."/>
            <person name="Griggs A."/>
            <person name="Gujja S."/>
            <person name="Heiman D."/>
            <person name="Howarth C."/>
            <person name="Larson L."/>
            <person name="Lui A."/>
            <person name="MacDonald P.J.P."/>
            <person name="Montmayeur A."/>
            <person name="Murphy C."/>
            <person name="Neiman D."/>
            <person name="Pearson M."/>
            <person name="Priest M."/>
            <person name="Roberts A."/>
            <person name="Saif S."/>
            <person name="Shea T."/>
            <person name="Shenoy N."/>
            <person name="Sisk P."/>
            <person name="Stolte C."/>
            <person name="Sykes S."/>
            <person name="Wortman J."/>
            <person name="Nusbaum C."/>
            <person name="Birren B."/>
        </authorList>
    </citation>
    <scope>NUCLEOTIDE SEQUENCE [LARGE SCALE GENOMIC DNA]</scope>
    <source>
        <strain evidence="4">25433</strain>
    </source>
</reference>
<feature type="binding site" evidence="1">
    <location>
        <position position="828"/>
    </location>
    <ligand>
        <name>Zn(2+)</name>
        <dbReference type="ChEBI" id="CHEBI:29105"/>
        <label>1</label>
    </ligand>
</feature>
<feature type="binding site" evidence="1">
    <location>
        <position position="898"/>
    </location>
    <ligand>
        <name>Zn(2+)</name>
        <dbReference type="ChEBI" id="CHEBI:29105"/>
        <label>2</label>
    </ligand>
</feature>
<dbReference type="Gene3D" id="6.10.140.1740">
    <property type="match status" value="1"/>
</dbReference>
<dbReference type="GO" id="GO:0000123">
    <property type="term" value="C:histone acetyltransferase complex"/>
    <property type="evidence" value="ECO:0007669"/>
    <property type="project" value="TreeGrafter"/>
</dbReference>
<feature type="compositionally biased region" description="Basic and acidic residues" evidence="2">
    <location>
        <begin position="614"/>
        <end position="626"/>
    </location>
</feature>
<feature type="compositionally biased region" description="Basic and acidic residues" evidence="2">
    <location>
        <begin position="396"/>
        <end position="433"/>
    </location>
</feature>
<feature type="binding site" evidence="1">
    <location>
        <position position="874"/>
    </location>
    <ligand>
        <name>Zn(2+)</name>
        <dbReference type="ChEBI" id="CHEBI:29105"/>
        <label>2</label>
    </ligand>
</feature>
<dbReference type="OrthoDB" id="5411773at2759"/>
<dbReference type="PANTHER" id="PTHR10333">
    <property type="entry name" value="INHIBITOR OF GROWTH PROTEIN"/>
    <property type="match status" value="1"/>
</dbReference>
<dbReference type="Proteomes" id="UP000030701">
    <property type="component" value="Unassembled WGS sequence"/>
</dbReference>
<feature type="domain" description="Inhibitor of growth protein N-terminal histone-binding" evidence="3">
    <location>
        <begin position="51"/>
        <end position="154"/>
    </location>
</feature>
<dbReference type="InterPro" id="IPR013083">
    <property type="entry name" value="Znf_RING/FYVE/PHD"/>
</dbReference>
<feature type="region of interest" description="Disordered" evidence="2">
    <location>
        <begin position="160"/>
        <end position="244"/>
    </location>
</feature>
<sequence>MMGEGTDLDGDTNMEAISPTTRTLPLKAPSLERIDSLASMESRVDPDAQTTVTDFLDFTDYLPSDIVRSLTLIGQLDQTYATASHKVHDLTAIWGRLPTLPQEERPAPVQLRADISEQLEQAINSRTFAHAEAIRMSENINRHYAKAKVLLSKLRKMRDNYPTEEPKSPVQSKSPQLARSKAPNKAAGDGQKPRRPQVPRIIVPGEIQAPYDLDYDSYTDESEVSSDEDSDTPAPNRRTPAPGARIKVVTTKPPKTPNRLARPVTYATPALSQAAAANNAALLQPPPEDAVVGSPDAPWLQLTQYELAKLRKRMKKNATWTPSETMIARELKALGRGPDAYHEARKKAEDEGESFEPPVPKPVVDSESGEKQLPAGAMSVDVLEAEEVPTSNRGMKLNEAKKLKRDRDLAKMAAEEAEESARKMNEAARKMNEAAKLFLGNGNNNNSNNNGNQGTPKTPTSETPKETPKPAKTRAASRSTKRKREPEPEEPNNSNESAEKTESQSLRPQAKRAKTETPVPPPPQLTLNKGPSPEQALSAPTAPGGLPAAQHAQTPVPIPIPGRTTRGSVKSPTPSPATASATGPSKPPPQQTPVPLPLTETRKSVTPVLPPVRENSKRETRGEAAKRTQQAQQQAELPPPQVIPTIPEISEDEPLKTEQNSSPAPQLQHVQIALAPPTSPPPPPPPSLSQLAPEAASKTVNKQVPSRAPTPRLTPGPEGLAIRRPSSRGKAASQEPQPSLAADRPRRASTARNTPAPEPRPPKRTKRPAPGIVSTTKSGGNSAVGKRKAPPKKKARAKKDKGSVEVELEDVDDDGNPIDPDEPKYCLCNRVSFGTMIACENADYVSDSTASNTYLSSSTARKKQTDIKLTNQQCKQEWFHLECVGLEEVPARTTKWYCPECRIKLNIGEKGEVSARGVKK</sequence>
<feature type="compositionally biased region" description="Low complexity" evidence="2">
    <location>
        <begin position="688"/>
        <end position="697"/>
    </location>
</feature>
<feature type="binding site" evidence="1">
    <location>
        <position position="880"/>
    </location>
    <ligand>
        <name>Zn(2+)</name>
        <dbReference type="ChEBI" id="CHEBI:29105"/>
        <label>1</label>
    </ligand>
</feature>
<accession>X0MU16</accession>
<feature type="compositionally biased region" description="Acidic residues" evidence="2">
    <location>
        <begin position="213"/>
        <end position="231"/>
    </location>
</feature>
<dbReference type="GO" id="GO:0006355">
    <property type="term" value="P:regulation of DNA-templated transcription"/>
    <property type="evidence" value="ECO:0007669"/>
    <property type="project" value="TreeGrafter"/>
</dbReference>
<feature type="compositionally biased region" description="Polar residues" evidence="2">
    <location>
        <begin position="657"/>
        <end position="669"/>
    </location>
</feature>
<dbReference type="AlphaFoldDB" id="X0MU16"/>
<dbReference type="InterPro" id="IPR011011">
    <property type="entry name" value="Znf_FYVE_PHD"/>
</dbReference>
<proteinExistence type="predicted"/>
<dbReference type="GO" id="GO:0046872">
    <property type="term" value="F:metal ion binding"/>
    <property type="evidence" value="ECO:0007669"/>
    <property type="project" value="UniProtKB-KW"/>
</dbReference>
<dbReference type="GO" id="GO:0005634">
    <property type="term" value="C:nucleus"/>
    <property type="evidence" value="ECO:0007669"/>
    <property type="project" value="TreeGrafter"/>
</dbReference>
<evidence type="ECO:0000259" key="3">
    <source>
        <dbReference type="SMART" id="SM01408"/>
    </source>
</evidence>
<keyword evidence="1" id="KW-0862">Zinc</keyword>
<feature type="compositionally biased region" description="Acidic residues" evidence="2">
    <location>
        <begin position="806"/>
        <end position="816"/>
    </location>
</feature>
<evidence type="ECO:0000256" key="1">
    <source>
        <dbReference type="PIRSR" id="PIRSR628651-51"/>
    </source>
</evidence>
<feature type="compositionally biased region" description="Pro residues" evidence="2">
    <location>
        <begin position="677"/>
        <end position="687"/>
    </location>
</feature>
<name>X0MU16_FUSOX</name>
<feature type="binding site" evidence="1">
    <location>
        <position position="826"/>
    </location>
    <ligand>
        <name>Zn(2+)</name>
        <dbReference type="ChEBI" id="CHEBI:29105"/>
        <label>1</label>
    </ligand>
</feature>
<evidence type="ECO:0000313" key="4">
    <source>
        <dbReference type="EMBL" id="EXM37212.1"/>
    </source>
</evidence>
<feature type="binding site" evidence="1">
    <location>
        <position position="839"/>
    </location>
    <ligand>
        <name>Zn(2+)</name>
        <dbReference type="ChEBI" id="CHEBI:29105"/>
        <label>2</label>
    </ligand>
</feature>
<protein>
    <recommendedName>
        <fullName evidence="3">Inhibitor of growth protein N-terminal histone-binding domain-containing protein</fullName>
    </recommendedName>
</protein>